<dbReference type="InterPro" id="IPR004090">
    <property type="entry name" value="Chemotax_Me-accpt_rcpt"/>
</dbReference>
<evidence type="ECO:0000313" key="6">
    <source>
        <dbReference type="Proteomes" id="UP000033187"/>
    </source>
</evidence>
<protein>
    <recommendedName>
        <fullName evidence="4">Methyl-accepting transducer domain-containing protein</fullName>
    </recommendedName>
</protein>
<dbReference type="KEGG" id="fiy:BN1229_v1_3231"/>
<feature type="domain" description="Methyl-accepting transducer" evidence="4">
    <location>
        <begin position="73"/>
        <end position="309"/>
    </location>
</feature>
<dbReference type="InterPro" id="IPR004089">
    <property type="entry name" value="MCPsignal_dom"/>
</dbReference>
<dbReference type="OrthoDB" id="4514964at2"/>
<reference evidence="6" key="1">
    <citation type="submission" date="2015-02" db="EMBL/GenBank/DDBJ databases">
        <authorList>
            <person name="Chooi Y.-H."/>
        </authorList>
    </citation>
    <scope>NUCLEOTIDE SEQUENCE [LARGE SCALE GENOMIC DNA]</scope>
    <source>
        <strain evidence="6">strain Y</strain>
    </source>
</reference>
<evidence type="ECO:0000313" key="5">
    <source>
        <dbReference type="EMBL" id="CPR21798.1"/>
    </source>
</evidence>
<dbReference type="GO" id="GO:0016020">
    <property type="term" value="C:membrane"/>
    <property type="evidence" value="ECO:0007669"/>
    <property type="project" value="InterPro"/>
</dbReference>
<evidence type="ECO:0000259" key="4">
    <source>
        <dbReference type="PROSITE" id="PS50111"/>
    </source>
</evidence>
<dbReference type="GO" id="GO:0006935">
    <property type="term" value="P:chemotaxis"/>
    <property type="evidence" value="ECO:0007669"/>
    <property type="project" value="InterPro"/>
</dbReference>
<gene>
    <name evidence="5" type="ORF">YBN1229_v1_3231</name>
</gene>
<dbReference type="Proteomes" id="UP000033187">
    <property type="component" value="Chromosome 1"/>
</dbReference>
<dbReference type="PANTHER" id="PTHR32089:SF112">
    <property type="entry name" value="LYSOZYME-LIKE PROTEIN-RELATED"/>
    <property type="match status" value="1"/>
</dbReference>
<dbReference type="PROSITE" id="PS50111">
    <property type="entry name" value="CHEMOTAXIS_TRANSDUC_2"/>
    <property type="match status" value="1"/>
</dbReference>
<dbReference type="GO" id="GO:0004888">
    <property type="term" value="F:transmembrane signaling receptor activity"/>
    <property type="evidence" value="ECO:0007669"/>
    <property type="project" value="InterPro"/>
</dbReference>
<evidence type="ECO:0000256" key="3">
    <source>
        <dbReference type="PROSITE-ProRule" id="PRU00284"/>
    </source>
</evidence>
<dbReference type="KEGG" id="fil:BN1229_v1_2683"/>
<dbReference type="PRINTS" id="PR00260">
    <property type="entry name" value="CHEMTRNSDUCR"/>
</dbReference>
<evidence type="ECO:0000256" key="1">
    <source>
        <dbReference type="ARBA" id="ARBA00023224"/>
    </source>
</evidence>
<sequence>MLSFQRKPTQDREIIQTSAAPSMAVVDNQVLAALEDLVRSNLTAKIAADGRLGETLEQLVALVKKSNSAQLQAVSQLGAQAGESAINMGWVYHDFREVADSTKSISGAVVELAASISELAESSRTSTTQAESARDTMRCCTDDSRGAIDAMQAIQQRSSHIGERVAELQTAVDQINSMTGAIDSIARQTNLLALNATIEAARAGEAGRGFAVVASEVKELSVETGKATQQIRNCVEALTNEMAEISVAVKESLKSVEAGSDIVRQVSSIIENVGDEVSEVSERIRGLFNLIQQQEAATSEISQNVVQISEKANKNKDEVEAIGKRLQESEKLTANTFAASEMLPVENFGLIRFGADVTIWKRQLCSVLLGTESAQSVSGKFSVSSAIEDARHLAASKPALKPICGELESSMQQAQRFAEKLISEIKNCNWNEATPAYVSCDDAITKAIAATNKLLEQAAR</sequence>
<dbReference type="GO" id="GO:0007165">
    <property type="term" value="P:signal transduction"/>
    <property type="evidence" value="ECO:0007669"/>
    <property type="project" value="UniProtKB-KW"/>
</dbReference>
<dbReference type="AlphaFoldDB" id="A0A0D6JIL2"/>
<keyword evidence="6" id="KW-1185">Reference proteome</keyword>
<dbReference type="PANTHER" id="PTHR32089">
    <property type="entry name" value="METHYL-ACCEPTING CHEMOTAXIS PROTEIN MCPB"/>
    <property type="match status" value="1"/>
</dbReference>
<organism evidence="5 6">
    <name type="scientific">Candidatus Filomicrobium marinum</name>
    <dbReference type="NCBI Taxonomy" id="1608628"/>
    <lineage>
        <taxon>Bacteria</taxon>
        <taxon>Pseudomonadati</taxon>
        <taxon>Pseudomonadota</taxon>
        <taxon>Alphaproteobacteria</taxon>
        <taxon>Hyphomicrobiales</taxon>
        <taxon>Hyphomicrobiaceae</taxon>
        <taxon>Filomicrobium</taxon>
    </lineage>
</organism>
<comment type="similarity">
    <text evidence="2">Belongs to the methyl-accepting chemotaxis (MCP) protein family.</text>
</comment>
<dbReference type="Gene3D" id="1.10.287.950">
    <property type="entry name" value="Methyl-accepting chemotaxis protein"/>
    <property type="match status" value="1"/>
</dbReference>
<name>A0A0D6JIL2_9HYPH</name>
<keyword evidence="1 3" id="KW-0807">Transducer</keyword>
<evidence type="ECO:0000256" key="2">
    <source>
        <dbReference type="ARBA" id="ARBA00029447"/>
    </source>
</evidence>
<accession>A0A0D6JIL2</accession>
<proteinExistence type="inferred from homology"/>
<dbReference type="EMBL" id="LN829119">
    <property type="protein sequence ID" value="CPR21798.1"/>
    <property type="molecule type" value="Genomic_DNA"/>
</dbReference>
<dbReference type="SUPFAM" id="SSF58104">
    <property type="entry name" value="Methyl-accepting chemotaxis protein (MCP) signaling domain"/>
    <property type="match status" value="1"/>
</dbReference>
<dbReference type="SMART" id="SM00283">
    <property type="entry name" value="MA"/>
    <property type="match status" value="1"/>
</dbReference>
<dbReference type="Pfam" id="PF00015">
    <property type="entry name" value="MCPsignal"/>
    <property type="match status" value="1"/>
</dbReference>